<dbReference type="PANTHER" id="PTHR47843:SF5">
    <property type="entry name" value="BTB_POZ DOMAIN PROTEIN"/>
    <property type="match status" value="1"/>
</dbReference>
<protein>
    <recommendedName>
        <fullName evidence="2">BTB domain-containing protein</fullName>
    </recommendedName>
</protein>
<evidence type="ECO:0000313" key="4">
    <source>
        <dbReference type="Proteomes" id="UP000325433"/>
    </source>
</evidence>
<organism evidence="3 4">
    <name type="scientific">Aspergillus transmontanensis</name>
    <dbReference type="NCBI Taxonomy" id="1034304"/>
    <lineage>
        <taxon>Eukaryota</taxon>
        <taxon>Fungi</taxon>
        <taxon>Dikarya</taxon>
        <taxon>Ascomycota</taxon>
        <taxon>Pezizomycotina</taxon>
        <taxon>Eurotiomycetes</taxon>
        <taxon>Eurotiomycetidae</taxon>
        <taxon>Eurotiales</taxon>
        <taxon>Aspergillaceae</taxon>
        <taxon>Aspergillus</taxon>
        <taxon>Aspergillus subgen. Circumdati</taxon>
    </lineage>
</organism>
<feature type="domain" description="BTB" evidence="2">
    <location>
        <begin position="129"/>
        <end position="190"/>
    </location>
</feature>
<accession>A0A5N6VRQ6</accession>
<dbReference type="Gene3D" id="3.30.710.10">
    <property type="entry name" value="Potassium Channel Kv1.1, Chain A"/>
    <property type="match status" value="1"/>
</dbReference>
<feature type="compositionally biased region" description="Acidic residues" evidence="1">
    <location>
        <begin position="65"/>
        <end position="87"/>
    </location>
</feature>
<reference evidence="4" key="1">
    <citation type="submission" date="2019-04" db="EMBL/GenBank/DDBJ databases">
        <title>Friends and foes A comparative genomics studyof 23 Aspergillus species from section Flavi.</title>
        <authorList>
            <consortium name="DOE Joint Genome Institute"/>
            <person name="Kjaerbolling I."/>
            <person name="Vesth T."/>
            <person name="Frisvad J.C."/>
            <person name="Nybo J.L."/>
            <person name="Theobald S."/>
            <person name="Kildgaard S."/>
            <person name="Isbrandt T."/>
            <person name="Kuo A."/>
            <person name="Sato A."/>
            <person name="Lyhne E.K."/>
            <person name="Kogle M.E."/>
            <person name="Wiebenga A."/>
            <person name="Kun R.S."/>
            <person name="Lubbers R.J."/>
            <person name="Makela M.R."/>
            <person name="Barry K."/>
            <person name="Chovatia M."/>
            <person name="Clum A."/>
            <person name="Daum C."/>
            <person name="Haridas S."/>
            <person name="He G."/>
            <person name="LaButti K."/>
            <person name="Lipzen A."/>
            <person name="Mondo S."/>
            <person name="Riley R."/>
            <person name="Salamov A."/>
            <person name="Simmons B.A."/>
            <person name="Magnuson J.K."/>
            <person name="Henrissat B."/>
            <person name="Mortensen U.H."/>
            <person name="Larsen T.O."/>
            <person name="Devries R.P."/>
            <person name="Grigoriev I.V."/>
            <person name="Machida M."/>
            <person name="Baker S.E."/>
            <person name="Andersen M.R."/>
        </authorList>
    </citation>
    <scope>NUCLEOTIDE SEQUENCE [LARGE SCALE GENOMIC DNA]</scope>
    <source>
        <strain evidence="4">CBS 130015</strain>
    </source>
</reference>
<dbReference type="InterPro" id="IPR000210">
    <property type="entry name" value="BTB/POZ_dom"/>
</dbReference>
<evidence type="ECO:0000259" key="2">
    <source>
        <dbReference type="PROSITE" id="PS50097"/>
    </source>
</evidence>
<dbReference type="Proteomes" id="UP000325433">
    <property type="component" value="Unassembled WGS sequence"/>
</dbReference>
<gene>
    <name evidence="3" type="ORF">BDV41DRAFT_578811</name>
</gene>
<dbReference type="PANTHER" id="PTHR47843">
    <property type="entry name" value="BTB DOMAIN-CONTAINING PROTEIN-RELATED"/>
    <property type="match status" value="1"/>
</dbReference>
<feature type="compositionally biased region" description="Low complexity" evidence="1">
    <location>
        <begin position="54"/>
        <end position="64"/>
    </location>
</feature>
<dbReference type="Pfam" id="PF00651">
    <property type="entry name" value="BTB"/>
    <property type="match status" value="1"/>
</dbReference>
<proteinExistence type="predicted"/>
<dbReference type="InterPro" id="IPR011333">
    <property type="entry name" value="SKP1/BTB/POZ_sf"/>
</dbReference>
<dbReference type="EMBL" id="ML738345">
    <property type="protein sequence ID" value="KAE8311145.1"/>
    <property type="molecule type" value="Genomic_DNA"/>
</dbReference>
<name>A0A5N6VRQ6_9EURO</name>
<evidence type="ECO:0000256" key="1">
    <source>
        <dbReference type="SAM" id="MobiDB-lite"/>
    </source>
</evidence>
<keyword evidence="4" id="KW-1185">Reference proteome</keyword>
<dbReference type="PROSITE" id="PS50097">
    <property type="entry name" value="BTB"/>
    <property type="match status" value="1"/>
</dbReference>
<feature type="region of interest" description="Disordered" evidence="1">
    <location>
        <begin position="54"/>
        <end position="99"/>
    </location>
</feature>
<dbReference type="SUPFAM" id="SSF54695">
    <property type="entry name" value="POZ domain"/>
    <property type="match status" value="1"/>
</dbReference>
<sequence>MQPGPKLPDDPLYNNWDELRLKDRKKREKSLMKKGLPIPGKDFDWPPASPELIAEYPVEVLEAAPEPEPEPQVEPEPEPAQEPEPEPESPGPTVFPPQHERTVCTKNVATGSGFLLSLLSNIRVTGAFSDLKINCGVSTFNAHCCIVCPQSSVFEKAVKDGPNEIAIIDHPFVIKKMLDYLYRGDYDEHELAIEAQRYQDQGPTLSKYANAMMHVTANKYAIRGLKDLAEKRLVSNLVHQWNDANFIQLLEYVYGLRTPTDSTLQIIVAQFAARHVSTLREFQSFQGVPERFPDFMYRFSSELMERVVQLERKAL</sequence>
<evidence type="ECO:0000313" key="3">
    <source>
        <dbReference type="EMBL" id="KAE8311145.1"/>
    </source>
</evidence>
<dbReference type="AlphaFoldDB" id="A0A5N6VRQ6"/>